<dbReference type="PANTHER" id="PTHR28657:SF11">
    <property type="entry name" value="INDOLEAMINE 2,3-DIOXYGENASE"/>
    <property type="match status" value="1"/>
</dbReference>
<dbReference type="PANTHER" id="PTHR28657">
    <property type="entry name" value="INDOLEAMINE 2,3-DIOXYGENASE"/>
    <property type="match status" value="1"/>
</dbReference>
<evidence type="ECO:0000256" key="4">
    <source>
        <dbReference type="PIRSR" id="PIRSR600898-1"/>
    </source>
</evidence>
<sequence length="466" mass="53634">MIETNFAFVLPAAALLCFLLREVWKQHIHLQSLRSSARETCFRARLDSLRSRRGQNEAVDVLLNLIEQDGAGQWPPLVVYDDWPSALQPYKDIYHEVVPQLSSSSPLLDDDTLIARRESFRSHMRELLKERIDLLEVERLLNAAEAGNWTSLRREQLNGVYCAVAVLRHAYRWATIPVVKVAQAETVIDFPVELDSAWAPLQRYFGCAAESGNNTANVLYNFTPDGNRVFKINIGQSDEIVSSEEAFFRMFYDIEALARIVYIDMVAAIVAFEENRKADSLRRLQQLKPRLDKIYQIFYDGLVDAKVSRKVWLSYCQGFQGWGVGRVIDGRHVKYDGLSGNHVLIFQAIDAFFGMERYLIDENMIRYIPVRQREFTSVLRRHSIRAQIEKGEYEEIRAEISTLVQAMRVFRATHRTRVIPYLKQPAPERLIMTAGKSILENQDTNGLEDALAPLNKMMTTRLQETV</sequence>
<dbReference type="SUPFAM" id="SSF140959">
    <property type="entry name" value="Indolic compounds 2,3-dioxygenase-like"/>
    <property type="match status" value="1"/>
</dbReference>
<dbReference type="GO" id="GO:0020037">
    <property type="term" value="F:heme binding"/>
    <property type="evidence" value="ECO:0007669"/>
    <property type="project" value="UniProtKB-UniRule"/>
</dbReference>
<accession>A0A9P3BY61</accession>
<dbReference type="GO" id="GO:0034354">
    <property type="term" value="P:'de novo' NAD+ biosynthetic process from L-tryptophan"/>
    <property type="evidence" value="ECO:0007669"/>
    <property type="project" value="TreeGrafter"/>
</dbReference>
<evidence type="ECO:0000256" key="1">
    <source>
        <dbReference type="ARBA" id="ARBA00007119"/>
    </source>
</evidence>
<dbReference type="OrthoDB" id="4662583at2759"/>
<evidence type="ECO:0000256" key="5">
    <source>
        <dbReference type="RuleBase" id="RU369119"/>
    </source>
</evidence>
<dbReference type="Proteomes" id="UP000710440">
    <property type="component" value="Unassembled WGS sequence"/>
</dbReference>
<proteinExistence type="inferred from homology"/>
<comment type="function">
    <text evidence="5">Produces N-formyl-kynurenine through the oxidation of tryptophan.</text>
</comment>
<keyword evidence="2 4" id="KW-0479">Metal-binding</keyword>
<dbReference type="GO" id="GO:0046872">
    <property type="term" value="F:metal ion binding"/>
    <property type="evidence" value="ECO:0007669"/>
    <property type="project" value="UniProtKB-UniRule"/>
</dbReference>
<keyword evidence="4 5" id="KW-0349">Heme</keyword>
<dbReference type="Gene3D" id="1.20.58.480">
    <property type="match status" value="1"/>
</dbReference>
<protein>
    <recommendedName>
        <fullName evidence="5">Indoleamine 2,3-dioxygenase</fullName>
        <ecNumber evidence="5">1.13.11.52</ecNumber>
    </recommendedName>
</protein>
<dbReference type="InterPro" id="IPR000898">
    <property type="entry name" value="Indolamine_dOase"/>
</dbReference>
<name>A0A9P3BY61_ASPVI</name>
<dbReference type="RefSeq" id="XP_043125152.1">
    <property type="nucleotide sequence ID" value="XM_043269217.1"/>
</dbReference>
<dbReference type="GeneID" id="66933991"/>
<dbReference type="GO" id="GO:0033754">
    <property type="term" value="F:indoleamine 2,3-dioxygenase activity"/>
    <property type="evidence" value="ECO:0007669"/>
    <property type="project" value="UniProtKB-EC"/>
</dbReference>
<gene>
    <name evidence="6" type="ORF">Aspvir_006009</name>
</gene>
<keyword evidence="5" id="KW-0223">Dioxygenase</keyword>
<feature type="binding site" description="proximal binding residue" evidence="4">
    <location>
        <position position="414"/>
    </location>
    <ligand>
        <name>heme b</name>
        <dbReference type="ChEBI" id="CHEBI:60344"/>
    </ligand>
    <ligandPart>
        <name>Fe</name>
        <dbReference type="ChEBI" id="CHEBI:18248"/>
    </ligandPart>
</feature>
<organism evidence="6 7">
    <name type="scientific">Aspergillus viridinutans</name>
    <dbReference type="NCBI Taxonomy" id="75553"/>
    <lineage>
        <taxon>Eukaryota</taxon>
        <taxon>Fungi</taxon>
        <taxon>Dikarya</taxon>
        <taxon>Ascomycota</taxon>
        <taxon>Pezizomycotina</taxon>
        <taxon>Eurotiomycetes</taxon>
        <taxon>Eurotiomycetidae</taxon>
        <taxon>Eurotiales</taxon>
        <taxon>Aspergillaceae</taxon>
        <taxon>Aspergillus</taxon>
        <taxon>Aspergillus subgen. Fumigati</taxon>
    </lineage>
</organism>
<reference evidence="6 7" key="1">
    <citation type="submission" date="2021-02" db="EMBL/GenBank/DDBJ databases">
        <title>Pan-genome distribution and transcriptional activeness of fungal secondary metabolism genes in Aspergillus section Fumigati.</title>
        <authorList>
            <person name="Takahashi H."/>
            <person name="Umemura M."/>
            <person name="Ninomiya A."/>
            <person name="Kusuya Y."/>
            <person name="Urayama S."/>
            <person name="Shimizu M."/>
            <person name="Watanabe A."/>
            <person name="Kamei K."/>
            <person name="Yaguchi T."/>
            <person name="Hagiwara D."/>
        </authorList>
    </citation>
    <scope>NUCLEOTIDE SEQUENCE [LARGE SCALE GENOMIC DNA]</scope>
    <source>
        <strain evidence="6 7">IFM 47045</strain>
    </source>
</reference>
<keyword evidence="3 4" id="KW-0408">Iron</keyword>
<dbReference type="GO" id="GO:0019441">
    <property type="term" value="P:L-tryptophan catabolic process to kynurenine"/>
    <property type="evidence" value="ECO:0007669"/>
    <property type="project" value="UniProtKB-UniRule"/>
</dbReference>
<dbReference type="InterPro" id="IPR037217">
    <property type="entry name" value="Trp/Indoleamine_2_3_dOase-like"/>
</dbReference>
<keyword evidence="7" id="KW-1185">Reference proteome</keyword>
<dbReference type="GO" id="GO:0005737">
    <property type="term" value="C:cytoplasm"/>
    <property type="evidence" value="ECO:0007669"/>
    <property type="project" value="TreeGrafter"/>
</dbReference>
<dbReference type="Pfam" id="PF01231">
    <property type="entry name" value="IDO"/>
    <property type="match status" value="1"/>
</dbReference>
<evidence type="ECO:0000256" key="3">
    <source>
        <dbReference type="ARBA" id="ARBA00023004"/>
    </source>
</evidence>
<comment type="catalytic activity">
    <reaction evidence="5">
        <text>L-tryptophan + O2 = N-formyl-L-kynurenine</text>
        <dbReference type="Rhea" id="RHEA:24536"/>
        <dbReference type="ChEBI" id="CHEBI:15379"/>
        <dbReference type="ChEBI" id="CHEBI:57912"/>
        <dbReference type="ChEBI" id="CHEBI:58629"/>
    </reaction>
</comment>
<dbReference type="EC" id="1.13.11.52" evidence="5"/>
<keyword evidence="5" id="KW-0560">Oxidoreductase</keyword>
<evidence type="ECO:0000313" key="7">
    <source>
        <dbReference type="Proteomes" id="UP000710440"/>
    </source>
</evidence>
<evidence type="ECO:0000313" key="6">
    <source>
        <dbReference type="EMBL" id="GIK01966.1"/>
    </source>
</evidence>
<comment type="similarity">
    <text evidence="1 5">Belongs to the indoleamine 2,3-dioxygenase family.</text>
</comment>
<evidence type="ECO:0000256" key="2">
    <source>
        <dbReference type="ARBA" id="ARBA00022723"/>
    </source>
</evidence>
<dbReference type="EMBL" id="BOPL01000004">
    <property type="protein sequence ID" value="GIK01966.1"/>
    <property type="molecule type" value="Genomic_DNA"/>
</dbReference>
<comment type="caution">
    <text evidence="6">The sequence shown here is derived from an EMBL/GenBank/DDBJ whole genome shotgun (WGS) entry which is preliminary data.</text>
</comment>
<dbReference type="AlphaFoldDB" id="A0A9P3BY61"/>